<evidence type="ECO:0000259" key="3">
    <source>
        <dbReference type="PROSITE" id="PS50206"/>
    </source>
</evidence>
<dbReference type="CDD" id="cd01448">
    <property type="entry name" value="TST_Repeat_1"/>
    <property type="match status" value="1"/>
</dbReference>
<keyword evidence="1 4" id="KW-0808">Transferase</keyword>
<dbReference type="EC" id="2.8.1.-" evidence="4"/>
<dbReference type="InterPro" id="IPR045078">
    <property type="entry name" value="TST/MPST-like"/>
</dbReference>
<feature type="domain" description="Rhodanese" evidence="3">
    <location>
        <begin position="16"/>
        <end position="124"/>
    </location>
</feature>
<organism evidence="4 5">
    <name type="scientific">Autumnicola edwardsiae</name>
    <dbReference type="NCBI Taxonomy" id="3075594"/>
    <lineage>
        <taxon>Bacteria</taxon>
        <taxon>Pseudomonadati</taxon>
        <taxon>Bacteroidota</taxon>
        <taxon>Flavobacteriia</taxon>
        <taxon>Flavobacteriales</taxon>
        <taxon>Flavobacteriaceae</taxon>
        <taxon>Autumnicola</taxon>
    </lineage>
</organism>
<protein>
    <submittedName>
        <fullName evidence="4">Sulfurtransferase</fullName>
        <ecNumber evidence="4">2.8.1.-</ecNumber>
    </submittedName>
</protein>
<dbReference type="Gene3D" id="3.40.250.10">
    <property type="entry name" value="Rhodanese-like domain"/>
    <property type="match status" value="2"/>
</dbReference>
<sequence length="263" mass="29600">MNFPIIGAKQLKDKLENQNLIILDCSPKSNKAGLNSNYGNEKIEGARYFDLKNDFSDPGSNYPNTLPTSEQFSENCRKLGISNSSEIIVYDNLGVYTSPRVWWMFNVMGHNDVSVLNGGLPTKTNYASNIELGNFTSNFRKEMISDFDFIKKNLIKKNALIIDARNQDRFNGVIAEPREGLRSGNIPNSINIPFQDVLENGKFKEKNQLRLVFKDIDNESKKLVFSCGSGVTACIVYLASELILNNKKSLYDGSWTEWGSLVN</sequence>
<dbReference type="SUPFAM" id="SSF52821">
    <property type="entry name" value="Rhodanese/Cell cycle control phosphatase"/>
    <property type="match status" value="2"/>
</dbReference>
<keyword evidence="2" id="KW-0677">Repeat</keyword>
<keyword evidence="5" id="KW-1185">Reference proteome</keyword>
<evidence type="ECO:0000256" key="2">
    <source>
        <dbReference type="ARBA" id="ARBA00022737"/>
    </source>
</evidence>
<name>A0ABU3CZS3_9FLAO</name>
<dbReference type="GO" id="GO:0016740">
    <property type="term" value="F:transferase activity"/>
    <property type="evidence" value="ECO:0007669"/>
    <property type="project" value="UniProtKB-KW"/>
</dbReference>
<dbReference type="SMART" id="SM00450">
    <property type="entry name" value="RHOD"/>
    <property type="match status" value="2"/>
</dbReference>
<evidence type="ECO:0000256" key="1">
    <source>
        <dbReference type="ARBA" id="ARBA00022679"/>
    </source>
</evidence>
<proteinExistence type="predicted"/>
<dbReference type="Pfam" id="PF00581">
    <property type="entry name" value="Rhodanese"/>
    <property type="match status" value="2"/>
</dbReference>
<evidence type="ECO:0000313" key="4">
    <source>
        <dbReference type="EMBL" id="MDT0651687.1"/>
    </source>
</evidence>
<dbReference type="CDD" id="cd01449">
    <property type="entry name" value="TST_Repeat_2"/>
    <property type="match status" value="1"/>
</dbReference>
<dbReference type="PANTHER" id="PTHR11364">
    <property type="entry name" value="THIOSULFATE SULFERTANSFERASE"/>
    <property type="match status" value="1"/>
</dbReference>
<reference evidence="4 5" key="1">
    <citation type="submission" date="2023-09" db="EMBL/GenBank/DDBJ databases">
        <authorList>
            <person name="Rey-Velasco X."/>
        </authorList>
    </citation>
    <scope>NUCLEOTIDE SEQUENCE [LARGE SCALE GENOMIC DNA]</scope>
    <source>
        <strain evidence="4 5">F297</strain>
    </source>
</reference>
<comment type="caution">
    <text evidence="4">The sequence shown here is derived from an EMBL/GenBank/DDBJ whole genome shotgun (WGS) entry which is preliminary data.</text>
</comment>
<dbReference type="EMBL" id="JAVRHP010000157">
    <property type="protein sequence ID" value="MDT0651687.1"/>
    <property type="molecule type" value="Genomic_DNA"/>
</dbReference>
<feature type="domain" description="Rhodanese" evidence="3">
    <location>
        <begin position="155"/>
        <end position="263"/>
    </location>
</feature>
<accession>A0ABU3CZS3</accession>
<dbReference type="InterPro" id="IPR001763">
    <property type="entry name" value="Rhodanese-like_dom"/>
</dbReference>
<dbReference type="PANTHER" id="PTHR11364:SF27">
    <property type="entry name" value="SULFURTRANSFERASE"/>
    <property type="match status" value="1"/>
</dbReference>
<dbReference type="RefSeq" id="WP_311485779.1">
    <property type="nucleotide sequence ID" value="NZ_JAVRHP010000157.1"/>
</dbReference>
<dbReference type="Proteomes" id="UP001248819">
    <property type="component" value="Unassembled WGS sequence"/>
</dbReference>
<evidence type="ECO:0000313" key="5">
    <source>
        <dbReference type="Proteomes" id="UP001248819"/>
    </source>
</evidence>
<gene>
    <name evidence="4" type="ORF">RM529_16170</name>
</gene>
<dbReference type="InterPro" id="IPR036873">
    <property type="entry name" value="Rhodanese-like_dom_sf"/>
</dbReference>
<dbReference type="PROSITE" id="PS50206">
    <property type="entry name" value="RHODANESE_3"/>
    <property type="match status" value="2"/>
</dbReference>